<dbReference type="InterPro" id="IPR046805">
    <property type="entry name" value="Tra1_ring"/>
</dbReference>
<dbReference type="GO" id="GO:0000124">
    <property type="term" value="C:SAGA complex"/>
    <property type="evidence" value="ECO:0007669"/>
    <property type="project" value="TreeGrafter"/>
</dbReference>
<dbReference type="Proteomes" id="UP001383192">
    <property type="component" value="Unassembled WGS sequence"/>
</dbReference>
<name>A0AAW0DEF1_9AGAR</name>
<sequence length="992" mass="111222">MATNTIDPMIHVAVAGDFEPRTAKIADPAVDLKTKHAFACEIREMLDTTRDSESTRVLHFLIPTLLDLLRNGETSFRKDSLEFQFRRVLIEILQRLPTSEAARPHINSIFDCLYHVVRHDNEDNAVLCCKALIDHVRNYRCLNDERVAEFTVMFQEALSHMPTLVSQLLSADSTPMDPNTSLPGLSSFKTLAEMGLVMVMYQRALRTISPAVKNTMTPSLEVVELVPPAQMKERDDYEAMGGIWAGMASTIKNPGAYTDFISAQIKVGDLTLLVQSRLTESSIASVIYALHHQAAQRSARIRRAPYTCRTSATPRLSFYIHNSSKGEVVYRLPGLDGGLRHLISTPHRRVLVPQIDKLFDERILLGTELGKRDMLRTGVYTAVADLFHHLRSELTFPQLTRLVHMHLRLLHNRTYGIQVHILASKILFGTPDTAVTKESPENAARLLEVILDSCLNRLDALVYTYDELMASAERRKEETAVQDAVSIEQARPVGGAFFAIEKSEEVLAESRLFIQATLTHGFRLTLGNMKKCNATLSDGTLIFRMFEGCIRCMSNLEPDNRVTENNDSVDWFAMILLEVNLHVFQEVWTHKISFFFECAQKKVVLMNVCQVLFTKESTSPTLLAIVLKFLVDRLPELGEYDEHKAAATIRLFKMAFGAVAAHPASNEPILASHLAKLLMDCFPLATKASKPTHYFHLLRALFRAIGGGGGRFELLYKEVLPLLPEMLECLNRQLQATEGATRDMIVELCLTVPLRLTHLLPHLSYLMQPLALALRGTPELISQGLRTLELCIDNLTPDFLDPTLSIVLRELMEALHSHLKPLPANHHLAHTTIRILGKLGGRNRRLLSKEPALDYVHHSDPPRVTISFGGVMQKLSLQPAITLACRTMRSSTTGADVVSACEYLEKSLSLLTYEGLKGRNAEELFTSAVEALYDGLHLTDTKDRAENFLRTLAHGVFDTELRRGSSRETTTRSTILQPFLDAIPHAFSSRKC</sequence>
<organism evidence="1 2">
    <name type="scientific">Paramarasmius palmivorus</name>
    <dbReference type="NCBI Taxonomy" id="297713"/>
    <lineage>
        <taxon>Eukaryota</taxon>
        <taxon>Fungi</taxon>
        <taxon>Dikarya</taxon>
        <taxon>Basidiomycota</taxon>
        <taxon>Agaricomycotina</taxon>
        <taxon>Agaricomycetes</taxon>
        <taxon>Agaricomycetidae</taxon>
        <taxon>Agaricales</taxon>
        <taxon>Marasmiineae</taxon>
        <taxon>Marasmiaceae</taxon>
        <taxon>Paramarasmius</taxon>
    </lineage>
</organism>
<keyword evidence="2" id="KW-1185">Reference proteome</keyword>
<dbReference type="Pfam" id="PF20206">
    <property type="entry name" value="Tra1_ring"/>
    <property type="match status" value="1"/>
</dbReference>
<dbReference type="PANTHER" id="PTHR11139">
    <property type="entry name" value="ATAXIA TELANGIECTASIA MUTATED ATM -RELATED"/>
    <property type="match status" value="1"/>
</dbReference>
<dbReference type="InterPro" id="IPR050517">
    <property type="entry name" value="DDR_Repair_Kinase"/>
</dbReference>
<proteinExistence type="predicted"/>
<dbReference type="GO" id="GO:0005634">
    <property type="term" value="C:nucleus"/>
    <property type="evidence" value="ECO:0007669"/>
    <property type="project" value="TreeGrafter"/>
</dbReference>
<dbReference type="GO" id="GO:0006281">
    <property type="term" value="P:DNA repair"/>
    <property type="evidence" value="ECO:0007669"/>
    <property type="project" value="TreeGrafter"/>
</dbReference>
<dbReference type="SUPFAM" id="SSF48371">
    <property type="entry name" value="ARM repeat"/>
    <property type="match status" value="1"/>
</dbReference>
<dbReference type="GO" id="GO:0035267">
    <property type="term" value="C:NuA4 histone acetyltransferase complex"/>
    <property type="evidence" value="ECO:0007669"/>
    <property type="project" value="TreeGrafter"/>
</dbReference>
<dbReference type="InterPro" id="IPR016024">
    <property type="entry name" value="ARM-type_fold"/>
</dbReference>
<comment type="caution">
    <text evidence="1">The sequence shown here is derived from an EMBL/GenBank/DDBJ whole genome shotgun (WGS) entry which is preliminary data.</text>
</comment>
<dbReference type="InterPro" id="IPR046807">
    <property type="entry name" value="Tra1_central"/>
</dbReference>
<accession>A0AAW0DEF1</accession>
<dbReference type="GO" id="GO:0006355">
    <property type="term" value="P:regulation of DNA-templated transcription"/>
    <property type="evidence" value="ECO:0007669"/>
    <property type="project" value="TreeGrafter"/>
</dbReference>
<protein>
    <submittedName>
        <fullName evidence="1">Transcription-associated protein 1</fullName>
    </submittedName>
</protein>
<reference evidence="1 2" key="1">
    <citation type="submission" date="2024-01" db="EMBL/GenBank/DDBJ databases">
        <title>A draft genome for a cacao thread blight-causing isolate of Paramarasmius palmivorus.</title>
        <authorList>
            <person name="Baruah I.K."/>
            <person name="Bukari Y."/>
            <person name="Amoako-Attah I."/>
            <person name="Meinhardt L.W."/>
            <person name="Bailey B.A."/>
            <person name="Cohen S.P."/>
        </authorList>
    </citation>
    <scope>NUCLEOTIDE SEQUENCE [LARGE SCALE GENOMIC DNA]</scope>
    <source>
        <strain evidence="1 2">GH-12</strain>
    </source>
</reference>
<dbReference type="PANTHER" id="PTHR11139:SF1">
    <property type="entry name" value="TRANSFORMATION_TRANSCRIPTION DOMAIN-ASSOCIATED PROTEIN"/>
    <property type="match status" value="1"/>
</dbReference>
<dbReference type="EMBL" id="JAYKXP010000016">
    <property type="protein sequence ID" value="KAK7049463.1"/>
    <property type="molecule type" value="Genomic_DNA"/>
</dbReference>
<dbReference type="Pfam" id="PF20175">
    <property type="entry name" value="Tra1_central"/>
    <property type="match status" value="1"/>
</dbReference>
<dbReference type="AlphaFoldDB" id="A0AAW0DEF1"/>
<evidence type="ECO:0000313" key="1">
    <source>
        <dbReference type="EMBL" id="KAK7049463.1"/>
    </source>
</evidence>
<evidence type="ECO:0000313" key="2">
    <source>
        <dbReference type="Proteomes" id="UP001383192"/>
    </source>
</evidence>
<gene>
    <name evidence="1" type="primary">TRA1_3</name>
    <name evidence="1" type="ORF">VNI00_005494</name>
</gene>